<protein>
    <recommendedName>
        <fullName evidence="3">Short-chain dehydrogenase/reductase SDR</fullName>
    </recommendedName>
</protein>
<evidence type="ECO:0000256" key="1">
    <source>
        <dbReference type="ARBA" id="ARBA00023002"/>
    </source>
</evidence>
<dbReference type="InterPro" id="IPR036291">
    <property type="entry name" value="NAD(P)-bd_dom_sf"/>
</dbReference>
<sequence>METTISRNHMVGKVCLVTGATSGIGKVTATALAAQGAEVIITGRNREKSEVTTRQIKVQTGNEAIQYLLADFSDLEQVRKLALTYKERFSRLDVLVNNAGSFFNTRKDTQYGVEMTFLVNHLAPFLLTSSLLDIIQDSAPARIINVSSDAHR</sequence>
<dbReference type="PRINTS" id="PR00081">
    <property type="entry name" value="GDHRDH"/>
</dbReference>
<dbReference type="Gene3D" id="3.40.50.720">
    <property type="entry name" value="NAD(P)-binding Rossmann-like Domain"/>
    <property type="match status" value="1"/>
</dbReference>
<dbReference type="SUPFAM" id="SSF51735">
    <property type="entry name" value="NAD(P)-binding Rossmann-fold domains"/>
    <property type="match status" value="1"/>
</dbReference>
<dbReference type="InterPro" id="IPR002347">
    <property type="entry name" value="SDR_fam"/>
</dbReference>
<name>X1FHY6_9ZZZZ</name>
<reference evidence="2" key="1">
    <citation type="journal article" date="2014" name="Front. Microbiol.">
        <title>High frequency of phylogenetically diverse reductive dehalogenase-homologous genes in deep subseafloor sedimentary metagenomes.</title>
        <authorList>
            <person name="Kawai M."/>
            <person name="Futagami T."/>
            <person name="Toyoda A."/>
            <person name="Takaki Y."/>
            <person name="Nishi S."/>
            <person name="Hori S."/>
            <person name="Arai W."/>
            <person name="Tsubouchi T."/>
            <person name="Morono Y."/>
            <person name="Uchiyama I."/>
            <person name="Ito T."/>
            <person name="Fujiyama A."/>
            <person name="Inagaki F."/>
            <person name="Takami H."/>
        </authorList>
    </citation>
    <scope>NUCLEOTIDE SEQUENCE</scope>
    <source>
        <strain evidence="2">Expedition CK06-06</strain>
    </source>
</reference>
<evidence type="ECO:0000313" key="2">
    <source>
        <dbReference type="EMBL" id="GAH45276.1"/>
    </source>
</evidence>
<organism evidence="2">
    <name type="scientific">marine sediment metagenome</name>
    <dbReference type="NCBI Taxonomy" id="412755"/>
    <lineage>
        <taxon>unclassified sequences</taxon>
        <taxon>metagenomes</taxon>
        <taxon>ecological metagenomes</taxon>
    </lineage>
</organism>
<dbReference type="PANTHER" id="PTHR43157">
    <property type="entry name" value="PHOSPHATIDYLINOSITOL-GLYCAN BIOSYNTHESIS CLASS F PROTEIN-RELATED"/>
    <property type="match status" value="1"/>
</dbReference>
<feature type="non-terminal residue" evidence="2">
    <location>
        <position position="152"/>
    </location>
</feature>
<accession>X1FHY6</accession>
<dbReference type="PANTHER" id="PTHR43157:SF31">
    <property type="entry name" value="PHOSPHATIDYLINOSITOL-GLYCAN BIOSYNTHESIS CLASS F PROTEIN"/>
    <property type="match status" value="1"/>
</dbReference>
<comment type="caution">
    <text evidence="2">The sequence shown here is derived from an EMBL/GenBank/DDBJ whole genome shotgun (WGS) entry which is preliminary data.</text>
</comment>
<dbReference type="AlphaFoldDB" id="X1FHY6"/>
<gene>
    <name evidence="2" type="ORF">S03H2_12018</name>
</gene>
<evidence type="ECO:0008006" key="3">
    <source>
        <dbReference type="Google" id="ProtNLM"/>
    </source>
</evidence>
<keyword evidence="1" id="KW-0560">Oxidoreductase</keyword>
<dbReference type="GO" id="GO:0016491">
    <property type="term" value="F:oxidoreductase activity"/>
    <property type="evidence" value="ECO:0007669"/>
    <property type="project" value="UniProtKB-KW"/>
</dbReference>
<dbReference type="Pfam" id="PF00106">
    <property type="entry name" value="adh_short"/>
    <property type="match status" value="1"/>
</dbReference>
<dbReference type="EMBL" id="BARU01006120">
    <property type="protein sequence ID" value="GAH45276.1"/>
    <property type="molecule type" value="Genomic_DNA"/>
</dbReference>
<proteinExistence type="predicted"/>